<evidence type="ECO:0000313" key="1">
    <source>
        <dbReference type="EMBL" id="MBL0744018.1"/>
    </source>
</evidence>
<dbReference type="CDD" id="cd10929">
    <property type="entry name" value="CE4_u5"/>
    <property type="match status" value="1"/>
</dbReference>
<reference evidence="1 2" key="1">
    <citation type="submission" date="2021-01" db="EMBL/GenBank/DDBJ databases">
        <title>Chryseolinea sp. Jin1 Genome sequencing and assembly.</title>
        <authorList>
            <person name="Kim I."/>
        </authorList>
    </citation>
    <scope>NUCLEOTIDE SEQUENCE [LARGE SCALE GENOMIC DNA]</scope>
    <source>
        <strain evidence="1 2">Jin1</strain>
    </source>
</reference>
<dbReference type="SUPFAM" id="SSF88713">
    <property type="entry name" value="Glycoside hydrolase/deacetylase"/>
    <property type="match status" value="1"/>
</dbReference>
<accession>A0ABS1KX16</accession>
<name>A0ABS1KX16_9BACT</name>
<gene>
    <name evidence="1" type="ORF">JI741_22485</name>
</gene>
<proteinExistence type="predicted"/>
<dbReference type="EMBL" id="JAERRB010000009">
    <property type="protein sequence ID" value="MBL0744018.1"/>
    <property type="molecule type" value="Genomic_DNA"/>
</dbReference>
<dbReference type="Proteomes" id="UP000613030">
    <property type="component" value="Unassembled WGS sequence"/>
</dbReference>
<dbReference type="RefSeq" id="WP_202013672.1">
    <property type="nucleotide sequence ID" value="NZ_JAERRB010000009.1"/>
</dbReference>
<keyword evidence="2" id="KW-1185">Reference proteome</keyword>
<dbReference type="Gene3D" id="3.20.20.370">
    <property type="entry name" value="Glycoside hydrolase/deacetylase"/>
    <property type="match status" value="1"/>
</dbReference>
<protein>
    <submittedName>
        <fullName evidence="1">Polysaccharide deacetylase family protein</fullName>
    </submittedName>
</protein>
<comment type="caution">
    <text evidence="1">The sequence shown here is derived from an EMBL/GenBank/DDBJ whole genome shotgun (WGS) entry which is preliminary data.</text>
</comment>
<dbReference type="InterPro" id="IPR011330">
    <property type="entry name" value="Glyco_hydro/deAcase_b/a-brl"/>
</dbReference>
<sequence length="332" mass="38929">MTLKQGTFIISLDFELHWGGFEKWPLENYRQYFMNTRKVIPEMLRLFEQSDVHVTWATVGMLFHTTRHSLEETLPTLQPSYAQRELSAYQYIEKHGIGNDEDDDPFHYAGSLVQRVLETPGQELASHTFAHYYCNEAGQTVEQFRADLRAAQLSAEKYGKRLRSLVFPRNQFNEEYLKACYEEGIVAVRDNPRDWFWNIRSTQHESMWKRLNRGLDAYFPVGKANTYPLGSIESALGLPLCIPASRLLRPYRPKEYFLNNLKISRIQAEMKRAAQQQQVYHLWWHPHNFGNYPQQSMDGLRRILDTFVQCREQHGMQSLSMGEVADLILKKA</sequence>
<organism evidence="1 2">
    <name type="scientific">Chryseolinea lacunae</name>
    <dbReference type="NCBI Taxonomy" id="2801331"/>
    <lineage>
        <taxon>Bacteria</taxon>
        <taxon>Pseudomonadati</taxon>
        <taxon>Bacteroidota</taxon>
        <taxon>Cytophagia</taxon>
        <taxon>Cytophagales</taxon>
        <taxon>Fulvivirgaceae</taxon>
        <taxon>Chryseolinea</taxon>
    </lineage>
</organism>
<evidence type="ECO:0000313" key="2">
    <source>
        <dbReference type="Proteomes" id="UP000613030"/>
    </source>
</evidence>